<proteinExistence type="predicted"/>
<reference evidence="1 2" key="1">
    <citation type="submission" date="2021-01" db="EMBL/GenBank/DDBJ databases">
        <title>Genomic Encyclopedia of Type Strains, Phase IV (KMG-IV): sequencing the most valuable type-strain genomes for metagenomic binning, comparative biology and taxonomic classification.</title>
        <authorList>
            <person name="Goeker M."/>
        </authorList>
    </citation>
    <scope>NUCLEOTIDE SEQUENCE [LARGE SCALE GENOMIC DNA]</scope>
    <source>
        <strain evidence="1 2">DSM 23711</strain>
    </source>
</reference>
<dbReference type="Pfam" id="PF08892">
    <property type="entry name" value="YqcI_YcgG"/>
    <property type="match status" value="1"/>
</dbReference>
<name>A0ABS2MZF9_9BACI</name>
<evidence type="ECO:0000313" key="2">
    <source>
        <dbReference type="Proteomes" id="UP001296943"/>
    </source>
</evidence>
<protein>
    <submittedName>
        <fullName evidence="1">FPC/CPF motif-containing protein YcgG</fullName>
    </submittedName>
</protein>
<keyword evidence="2" id="KW-1185">Reference proteome</keyword>
<dbReference type="Proteomes" id="UP001296943">
    <property type="component" value="Unassembled WGS sequence"/>
</dbReference>
<dbReference type="EMBL" id="JAFBDR010000007">
    <property type="protein sequence ID" value="MBM7571173.1"/>
    <property type="molecule type" value="Genomic_DNA"/>
</dbReference>
<dbReference type="PANTHER" id="PTHR40045">
    <property type="entry name" value="YCGG FAMILY PROTEIN"/>
    <property type="match status" value="1"/>
</dbReference>
<dbReference type="RefSeq" id="WP_204498617.1">
    <property type="nucleotide sequence ID" value="NZ_JAFBDR010000007.1"/>
</dbReference>
<sequence>MQLFQLKDFNPPNPKLSSWMIDAYHCFNEKLTNKENKFPCIPAIAGYQLDQFRYGFTDELTKDTTCKDVASLLSHFGKVYKDIGKYPSLILFFNNENKLKISDYEKKFWNLLIKVSERDTIAWPKEIPENPTHSLWEFCFEGERYFVYTATPSHQKRQSRSFPYFMLGITPRWVFDQFQLTKTAPSLKKRIRQRLKEYDSIEPHPALKLYGDSDNFEAKQYFLRDDQSSFSQCPFHK</sequence>
<evidence type="ECO:0000313" key="1">
    <source>
        <dbReference type="EMBL" id="MBM7571173.1"/>
    </source>
</evidence>
<organism evidence="1 2">
    <name type="scientific">Aquibacillus albus</name>
    <dbReference type="NCBI Taxonomy" id="1168171"/>
    <lineage>
        <taxon>Bacteria</taxon>
        <taxon>Bacillati</taxon>
        <taxon>Bacillota</taxon>
        <taxon>Bacilli</taxon>
        <taxon>Bacillales</taxon>
        <taxon>Bacillaceae</taxon>
        <taxon>Aquibacillus</taxon>
    </lineage>
</organism>
<gene>
    <name evidence="1" type="ORF">JOC48_001656</name>
</gene>
<comment type="caution">
    <text evidence="1">The sequence shown here is derived from an EMBL/GenBank/DDBJ whole genome shotgun (WGS) entry which is preliminary data.</text>
</comment>
<dbReference type="PANTHER" id="PTHR40045:SF1">
    <property type="entry name" value="YQCI_YCGG FAMILY PROTEIN"/>
    <property type="match status" value="1"/>
</dbReference>
<accession>A0ABS2MZF9</accession>
<dbReference type="InterPro" id="IPR014988">
    <property type="entry name" value="Uncharacterised_YqcI/YcgG"/>
</dbReference>